<sequence length="184" mass="19887">MPLTSRANDPEALVTSFTVVALDRGFVIRPSPPWEGASASSTRDDAMGALGAFACAYDARFVDLAREIAIEGVVPRDGALDLVPVTFVDGKCACELWDFRGRRGRGTADVRRLELRVSASTIAREARMIAERMCDASDEAAVEARALALEEAALAATRPLRLGVAGFTRDAREPTFRNAWSARE</sequence>
<organism evidence="1 2">
    <name type="scientific">Ostreococcus tauri</name>
    <name type="common">Marine green alga</name>
    <dbReference type="NCBI Taxonomy" id="70448"/>
    <lineage>
        <taxon>Eukaryota</taxon>
        <taxon>Viridiplantae</taxon>
        <taxon>Chlorophyta</taxon>
        <taxon>Mamiellophyceae</taxon>
        <taxon>Mamiellales</taxon>
        <taxon>Bathycoccaceae</taxon>
        <taxon>Ostreococcus</taxon>
    </lineage>
</organism>
<accession>A0A090M3S2</accession>
<dbReference type="Proteomes" id="UP000009170">
    <property type="component" value="Unassembled WGS sequence"/>
</dbReference>
<evidence type="ECO:0000313" key="1">
    <source>
        <dbReference type="EMBL" id="CEF98841.1"/>
    </source>
</evidence>
<comment type="caution">
    <text evidence="1">The sequence shown here is derived from an EMBL/GenBank/DDBJ whole genome shotgun (WGS) entry which is preliminary data.</text>
</comment>
<evidence type="ECO:0000313" key="2">
    <source>
        <dbReference type="Proteomes" id="UP000009170"/>
    </source>
</evidence>
<protein>
    <submittedName>
        <fullName evidence="1">Unnamed product</fullName>
    </submittedName>
</protein>
<gene>
    <name evidence="1" type="ORF">OT_ostta07g03940</name>
</gene>
<dbReference type="GeneID" id="9836693"/>
<dbReference type="EMBL" id="CAID01000007">
    <property type="protein sequence ID" value="CEF98841.1"/>
    <property type="molecule type" value="Genomic_DNA"/>
</dbReference>
<proteinExistence type="predicted"/>
<dbReference type="KEGG" id="ota:OT_ostta07g03940"/>
<name>A0A090M3S2_OSTTA</name>
<dbReference type="AlphaFoldDB" id="A0A090M3S2"/>
<keyword evidence="2" id="KW-1185">Reference proteome</keyword>
<dbReference type="RefSeq" id="XP_003080486.2">
    <property type="nucleotide sequence ID" value="XM_003080438.2"/>
</dbReference>
<reference evidence="2" key="1">
    <citation type="journal article" date="2006" name="Proc. Natl. Acad. Sci. U.S.A.">
        <title>Genome analysis of the smallest free-living eukaryote Ostreococcus tauri unveils many unique features.</title>
        <authorList>
            <person name="Derelle E."/>
            <person name="Ferraz C."/>
            <person name="Rombauts S."/>
            <person name="Rouze P."/>
            <person name="Worden A.Z."/>
            <person name="Robbens S."/>
            <person name="Partensky F."/>
            <person name="Degroeve S."/>
            <person name="Echeynie S."/>
            <person name="Cooke R."/>
            <person name="Saeys Y."/>
            <person name="Wuyts J."/>
            <person name="Jabbari K."/>
            <person name="Bowler C."/>
            <person name="Panaud O."/>
            <person name="Piegu B."/>
            <person name="Ball S.G."/>
            <person name="Ral J.-P."/>
            <person name="Bouget F.-Y."/>
            <person name="Piganeau G."/>
            <person name="De Baets B."/>
            <person name="Picard A."/>
            <person name="Delseny M."/>
            <person name="Demaille J."/>
            <person name="Van de Peer Y."/>
            <person name="Moreau H."/>
        </authorList>
    </citation>
    <scope>NUCLEOTIDE SEQUENCE [LARGE SCALE GENOMIC DNA]</scope>
    <source>
        <strain evidence="2">OTTH 0595 / CCAP 157/2 / RCC745</strain>
    </source>
</reference>
<reference evidence="1 2" key="2">
    <citation type="journal article" date="2014" name="BMC Genomics">
        <title>An improved genome of the model marine alga Ostreococcus tauri unfolds by assessing Illumina de novo assemblies.</title>
        <authorList>
            <person name="Blanc-Mathieu R."/>
            <person name="Verhelst B."/>
            <person name="Derelle E."/>
            <person name="Rombauts S."/>
            <person name="Bouget F.Y."/>
            <person name="Carre I."/>
            <person name="Chateau A."/>
            <person name="Eyre-Walker A."/>
            <person name="Grimsley N."/>
            <person name="Moreau H."/>
            <person name="Piegu B."/>
            <person name="Rivals E."/>
            <person name="Schackwitz W."/>
            <person name="Van de Peer Y."/>
            <person name="Piganeau G."/>
        </authorList>
    </citation>
    <scope>NUCLEOTIDE SEQUENCE [LARGE SCALE GENOMIC DNA]</scope>
    <source>
        <strain evidence="2">OTTH 0595 / CCAP 157/2 / RCC745</strain>
    </source>
</reference>
<dbReference type="InParanoid" id="A0A090M3S2"/>